<protein>
    <submittedName>
        <fullName evidence="2">Uncharacterized protein</fullName>
    </submittedName>
</protein>
<keyword evidence="1" id="KW-0732">Signal</keyword>
<evidence type="ECO:0000256" key="1">
    <source>
        <dbReference type="SAM" id="SignalP"/>
    </source>
</evidence>
<feature type="chain" id="PRO_5045536689" evidence="1">
    <location>
        <begin position="22"/>
        <end position="84"/>
    </location>
</feature>
<organism evidence="2 3">
    <name type="scientific">Sphingomonas tabacisoli</name>
    <dbReference type="NCBI Taxonomy" id="2249466"/>
    <lineage>
        <taxon>Bacteria</taxon>
        <taxon>Pseudomonadati</taxon>
        <taxon>Pseudomonadota</taxon>
        <taxon>Alphaproteobacteria</taxon>
        <taxon>Sphingomonadales</taxon>
        <taxon>Sphingomonadaceae</taxon>
        <taxon>Sphingomonas</taxon>
    </lineage>
</organism>
<evidence type="ECO:0000313" key="2">
    <source>
        <dbReference type="EMBL" id="MFD1610285.1"/>
    </source>
</evidence>
<sequence length="84" mass="9011">MAHGKLLLALSMIAAAMPALAAGGDGPRPAAAPAGTPDTRYCMRIYAVTGTLIEQTKCWTREEWTKRGVDVDKDWPKEGVRVLG</sequence>
<proteinExistence type="predicted"/>
<evidence type="ECO:0000313" key="3">
    <source>
        <dbReference type="Proteomes" id="UP001597115"/>
    </source>
</evidence>
<dbReference type="Proteomes" id="UP001597115">
    <property type="component" value="Unassembled WGS sequence"/>
</dbReference>
<reference evidence="3" key="1">
    <citation type="journal article" date="2019" name="Int. J. Syst. Evol. Microbiol.">
        <title>The Global Catalogue of Microorganisms (GCM) 10K type strain sequencing project: providing services to taxonomists for standard genome sequencing and annotation.</title>
        <authorList>
            <consortium name="The Broad Institute Genomics Platform"/>
            <consortium name="The Broad Institute Genome Sequencing Center for Infectious Disease"/>
            <person name="Wu L."/>
            <person name="Ma J."/>
        </authorList>
    </citation>
    <scope>NUCLEOTIDE SEQUENCE [LARGE SCALE GENOMIC DNA]</scope>
    <source>
        <strain evidence="3">CGMCC 1.16275</strain>
    </source>
</reference>
<feature type="signal peptide" evidence="1">
    <location>
        <begin position="1"/>
        <end position="21"/>
    </location>
</feature>
<dbReference type="RefSeq" id="WP_380885817.1">
    <property type="nucleotide sequence ID" value="NZ_JBHUDY010000001.1"/>
</dbReference>
<comment type="caution">
    <text evidence="2">The sequence shown here is derived from an EMBL/GenBank/DDBJ whole genome shotgun (WGS) entry which is preliminary data.</text>
</comment>
<keyword evidence="3" id="KW-1185">Reference proteome</keyword>
<name>A0ABW4HY66_9SPHN</name>
<gene>
    <name evidence="2" type="ORF">ACFSCW_00560</name>
</gene>
<accession>A0ABW4HY66</accession>
<dbReference type="EMBL" id="JBHUDY010000001">
    <property type="protein sequence ID" value="MFD1610285.1"/>
    <property type="molecule type" value="Genomic_DNA"/>
</dbReference>